<dbReference type="InterPro" id="IPR013114">
    <property type="entry name" value="FabA_FabZ"/>
</dbReference>
<dbReference type="PANTHER" id="PTHR30272">
    <property type="entry name" value="3-HYDROXYACYL-[ACYL-CARRIER-PROTEIN] DEHYDRATASE"/>
    <property type="match status" value="1"/>
</dbReference>
<dbReference type="InterPro" id="IPR029069">
    <property type="entry name" value="HotDog_dom_sf"/>
</dbReference>
<dbReference type="AlphaFoldDB" id="A0A6J6NBH7"/>
<gene>
    <name evidence="2" type="ORF">UFOPK2399_00116</name>
</gene>
<accession>A0A6J6NBH7</accession>
<name>A0A6J6NBH7_9ZZZZ</name>
<dbReference type="Pfam" id="PF07977">
    <property type="entry name" value="FabA"/>
    <property type="match status" value="1"/>
</dbReference>
<proteinExistence type="predicted"/>
<evidence type="ECO:0000256" key="1">
    <source>
        <dbReference type="ARBA" id="ARBA00023239"/>
    </source>
</evidence>
<reference evidence="2" key="1">
    <citation type="submission" date="2020-05" db="EMBL/GenBank/DDBJ databases">
        <authorList>
            <person name="Chiriac C."/>
            <person name="Salcher M."/>
            <person name="Ghai R."/>
            <person name="Kavagutti S V."/>
        </authorList>
    </citation>
    <scope>NUCLEOTIDE SEQUENCE</scope>
</reference>
<dbReference type="SUPFAM" id="SSF54637">
    <property type="entry name" value="Thioesterase/thiol ester dehydrase-isomerase"/>
    <property type="match status" value="1"/>
</dbReference>
<protein>
    <submittedName>
        <fullName evidence="2">Unannotated protein</fullName>
    </submittedName>
</protein>
<dbReference type="CDD" id="cd01288">
    <property type="entry name" value="FabZ"/>
    <property type="match status" value="1"/>
</dbReference>
<dbReference type="PANTHER" id="PTHR30272:SF1">
    <property type="entry name" value="3-HYDROXYACYL-[ACYL-CARRIER-PROTEIN] DEHYDRATASE"/>
    <property type="match status" value="1"/>
</dbReference>
<dbReference type="EMBL" id="CAEZXP010000001">
    <property type="protein sequence ID" value="CAB4683519.1"/>
    <property type="molecule type" value="Genomic_DNA"/>
</dbReference>
<evidence type="ECO:0000313" key="2">
    <source>
        <dbReference type="EMBL" id="CAB4683519.1"/>
    </source>
</evidence>
<sequence length="143" mass="15273">MSDVVLTREQIEEILPHRAPFLLIDEVVELVPGSRVVARKTVTEEDCAGHFPGNPIFPGVKTVEALAQCGAVAVLSLPENRGKLALFAGIDDIRFKRICRPGDVLDLECEVETVRGPIGKGKVRASVGGQLAARGSLTFAVGE</sequence>
<dbReference type="GO" id="GO:0016829">
    <property type="term" value="F:lyase activity"/>
    <property type="evidence" value="ECO:0007669"/>
    <property type="project" value="UniProtKB-KW"/>
</dbReference>
<dbReference type="NCBIfam" id="NF000582">
    <property type="entry name" value="PRK00006.1"/>
    <property type="match status" value="1"/>
</dbReference>
<organism evidence="2">
    <name type="scientific">freshwater metagenome</name>
    <dbReference type="NCBI Taxonomy" id="449393"/>
    <lineage>
        <taxon>unclassified sequences</taxon>
        <taxon>metagenomes</taxon>
        <taxon>ecological metagenomes</taxon>
    </lineage>
</organism>
<keyword evidence="1" id="KW-0456">Lyase</keyword>
<dbReference type="Gene3D" id="3.10.129.10">
    <property type="entry name" value="Hotdog Thioesterase"/>
    <property type="match status" value="1"/>
</dbReference>